<keyword evidence="4 6" id="KW-1133">Transmembrane helix</keyword>
<dbReference type="Gene3D" id="1.20.1250.20">
    <property type="entry name" value="MFS general substrate transporter like domains"/>
    <property type="match status" value="1"/>
</dbReference>
<dbReference type="InterPro" id="IPR020846">
    <property type="entry name" value="MFS_dom"/>
</dbReference>
<evidence type="ECO:0000256" key="3">
    <source>
        <dbReference type="ARBA" id="ARBA00022692"/>
    </source>
</evidence>
<protein>
    <submittedName>
        <fullName evidence="8">Synaptic vesicle glycoprotein 2B</fullName>
    </submittedName>
</protein>
<dbReference type="EMBL" id="BGZK01000070">
    <property type="protein sequence ID" value="GBP15310.1"/>
    <property type="molecule type" value="Genomic_DNA"/>
</dbReference>
<evidence type="ECO:0000256" key="2">
    <source>
        <dbReference type="ARBA" id="ARBA00022448"/>
    </source>
</evidence>
<dbReference type="GO" id="GO:0022857">
    <property type="term" value="F:transmembrane transporter activity"/>
    <property type="evidence" value="ECO:0007669"/>
    <property type="project" value="InterPro"/>
</dbReference>
<feature type="domain" description="Major facilitator superfamily (MFS) profile" evidence="7">
    <location>
        <begin position="40"/>
        <end position="188"/>
    </location>
</feature>
<keyword evidence="5 6" id="KW-0472">Membrane</keyword>
<keyword evidence="2" id="KW-0813">Transport</keyword>
<dbReference type="AlphaFoldDB" id="A0A4C1TNB8"/>
<dbReference type="SUPFAM" id="SSF103473">
    <property type="entry name" value="MFS general substrate transporter"/>
    <property type="match status" value="1"/>
</dbReference>
<keyword evidence="3 6" id="KW-0812">Transmembrane</keyword>
<organism evidence="8 9">
    <name type="scientific">Eumeta variegata</name>
    <name type="common">Bagworm moth</name>
    <name type="synonym">Eumeta japonica</name>
    <dbReference type="NCBI Taxonomy" id="151549"/>
    <lineage>
        <taxon>Eukaryota</taxon>
        <taxon>Metazoa</taxon>
        <taxon>Ecdysozoa</taxon>
        <taxon>Arthropoda</taxon>
        <taxon>Hexapoda</taxon>
        <taxon>Insecta</taxon>
        <taxon>Pterygota</taxon>
        <taxon>Neoptera</taxon>
        <taxon>Endopterygota</taxon>
        <taxon>Lepidoptera</taxon>
        <taxon>Glossata</taxon>
        <taxon>Ditrysia</taxon>
        <taxon>Tineoidea</taxon>
        <taxon>Psychidae</taxon>
        <taxon>Oiketicinae</taxon>
        <taxon>Eumeta</taxon>
    </lineage>
</organism>
<evidence type="ECO:0000256" key="1">
    <source>
        <dbReference type="ARBA" id="ARBA00004141"/>
    </source>
</evidence>
<feature type="transmembrane region" description="Helical" evidence="6">
    <location>
        <begin position="40"/>
        <end position="61"/>
    </location>
</feature>
<gene>
    <name evidence="8" type="primary">SV2B</name>
    <name evidence="8" type="ORF">EVAR_92301_1</name>
</gene>
<dbReference type="Pfam" id="PF07690">
    <property type="entry name" value="MFS_1"/>
    <property type="match status" value="1"/>
</dbReference>
<feature type="transmembrane region" description="Helical" evidence="6">
    <location>
        <begin position="81"/>
        <end position="101"/>
    </location>
</feature>
<evidence type="ECO:0000256" key="6">
    <source>
        <dbReference type="SAM" id="Phobius"/>
    </source>
</evidence>
<dbReference type="GO" id="GO:0016020">
    <property type="term" value="C:membrane"/>
    <property type="evidence" value="ECO:0007669"/>
    <property type="project" value="UniProtKB-SubCell"/>
</dbReference>
<evidence type="ECO:0000256" key="4">
    <source>
        <dbReference type="ARBA" id="ARBA00022989"/>
    </source>
</evidence>
<keyword evidence="9" id="KW-1185">Reference proteome</keyword>
<name>A0A4C1TNB8_EUMVA</name>
<proteinExistence type="predicted"/>
<dbReference type="PROSITE" id="PS50850">
    <property type="entry name" value="MFS"/>
    <property type="match status" value="1"/>
</dbReference>
<dbReference type="CDD" id="cd06174">
    <property type="entry name" value="MFS"/>
    <property type="match status" value="1"/>
</dbReference>
<dbReference type="PANTHER" id="PTHR23511:SF36">
    <property type="entry name" value="EG:BACR7A4.13 PROTEIN-RELATED"/>
    <property type="match status" value="1"/>
</dbReference>
<dbReference type="Proteomes" id="UP000299102">
    <property type="component" value="Unassembled WGS sequence"/>
</dbReference>
<dbReference type="InterPro" id="IPR036259">
    <property type="entry name" value="MFS_trans_sf"/>
</dbReference>
<feature type="transmembrane region" description="Helical" evidence="6">
    <location>
        <begin position="108"/>
        <end position="127"/>
    </location>
</feature>
<dbReference type="PANTHER" id="PTHR23511">
    <property type="entry name" value="SYNAPTIC VESICLE GLYCOPROTEIN 2"/>
    <property type="match status" value="1"/>
</dbReference>
<reference evidence="8 9" key="1">
    <citation type="journal article" date="2019" name="Commun. Biol.">
        <title>The bagworm genome reveals a unique fibroin gene that provides high tensile strength.</title>
        <authorList>
            <person name="Kono N."/>
            <person name="Nakamura H."/>
            <person name="Ohtoshi R."/>
            <person name="Tomita M."/>
            <person name="Numata K."/>
            <person name="Arakawa K."/>
        </authorList>
    </citation>
    <scope>NUCLEOTIDE SEQUENCE [LARGE SCALE GENOMIC DNA]</scope>
</reference>
<comment type="caution">
    <text evidence="8">The sequence shown here is derived from an EMBL/GenBank/DDBJ whole genome shotgun (WGS) entry which is preliminary data.</text>
</comment>
<evidence type="ECO:0000256" key="5">
    <source>
        <dbReference type="ARBA" id="ARBA00023136"/>
    </source>
</evidence>
<dbReference type="InterPro" id="IPR011701">
    <property type="entry name" value="MFS"/>
</dbReference>
<evidence type="ECO:0000259" key="7">
    <source>
        <dbReference type="PROSITE" id="PS50850"/>
    </source>
</evidence>
<comment type="subcellular location">
    <subcellularLocation>
        <location evidence="1">Membrane</location>
        <topology evidence="1">Multi-pass membrane protein</topology>
    </subcellularLocation>
</comment>
<evidence type="ECO:0000313" key="8">
    <source>
        <dbReference type="EMBL" id="GBP15310.1"/>
    </source>
</evidence>
<sequence>MNDLEGSDGDKTKDRNGVNVMRNLEDAMCLCKFGRFHWRVLAAALAACFANNIVTANTSYLLPAAECDFDMSINQKGLLNAAPFVGMLSVGFFSAFLTDAFGRRRFLVWGYFGIFVSCLLEGSSQTFEMLLLGKFLEGCCLSRSATIPGKQNNNKKRTEELRRGRGLYKFLQIAIVGSGGEKSCERKK</sequence>
<accession>A0A4C1TNB8</accession>
<dbReference type="OrthoDB" id="6133115at2759"/>
<evidence type="ECO:0000313" key="9">
    <source>
        <dbReference type="Proteomes" id="UP000299102"/>
    </source>
</evidence>
<dbReference type="STRING" id="151549.A0A4C1TNB8"/>